<keyword evidence="3" id="KW-0133">Cell shape</keyword>
<evidence type="ECO:0000256" key="2">
    <source>
        <dbReference type="ARBA" id="ARBA00013855"/>
    </source>
</evidence>
<name>A0A2T5JBT5_9SPHI</name>
<keyword evidence="5" id="KW-0472">Membrane</keyword>
<evidence type="ECO:0000313" key="7">
    <source>
        <dbReference type="EMBL" id="PTQ99219.1"/>
    </source>
</evidence>
<reference evidence="7 8" key="1">
    <citation type="submission" date="2018-04" db="EMBL/GenBank/DDBJ databases">
        <title>Genomic Encyclopedia of Archaeal and Bacterial Type Strains, Phase II (KMG-II): from individual species to whole genera.</title>
        <authorList>
            <person name="Goeker M."/>
        </authorList>
    </citation>
    <scope>NUCLEOTIDE SEQUENCE [LARGE SCALE GENOMIC DNA]</scope>
    <source>
        <strain evidence="7 8">DSM 26809</strain>
    </source>
</reference>
<evidence type="ECO:0000256" key="1">
    <source>
        <dbReference type="ARBA" id="ARBA00009369"/>
    </source>
</evidence>
<keyword evidence="5" id="KW-1133">Transmembrane helix</keyword>
<proteinExistence type="inferred from homology"/>
<gene>
    <name evidence="7" type="ORF">C8P68_10235</name>
</gene>
<sequence length="278" mass="31137">MRNLWIFISRYNAFFLFLIFEGIGLFIYVKYNSFQQATFINSANQLTGYSYARVNELQSYISLREENEKLASANAQLRGELKSAFYIDTLGKRKVNDTVYKQQYVYIPARVINNSINRRNNYLTINRGGDDGIKKGQGVICAQGVVGIVMFVGPHMSVVRSLLHKDSKFSAMLASNKAIGSMVWSDDLDPHKGLLLDVTNNIKPHVGELVVTSGYSLFPAGIPYGKVSNTHAKGGGFFLNMEIALSVDFSKLQYVDVVIDKFAEEQAGLEAQEKKDEQ</sequence>
<dbReference type="Pfam" id="PF04085">
    <property type="entry name" value="MreC"/>
    <property type="match status" value="1"/>
</dbReference>
<dbReference type="InterPro" id="IPR007221">
    <property type="entry name" value="MreC"/>
</dbReference>
<dbReference type="NCBIfam" id="NF010532">
    <property type="entry name" value="PRK13922.9-3"/>
    <property type="match status" value="1"/>
</dbReference>
<dbReference type="RefSeq" id="WP_107827161.1">
    <property type="nucleotide sequence ID" value="NZ_CP160205.1"/>
</dbReference>
<dbReference type="Proteomes" id="UP000244168">
    <property type="component" value="Unassembled WGS sequence"/>
</dbReference>
<dbReference type="PANTHER" id="PTHR34138">
    <property type="entry name" value="CELL SHAPE-DETERMINING PROTEIN MREC"/>
    <property type="match status" value="1"/>
</dbReference>
<dbReference type="InterPro" id="IPR042175">
    <property type="entry name" value="Cell/Rod_MreC_2"/>
</dbReference>
<protein>
    <recommendedName>
        <fullName evidence="2">Cell shape-determining protein MreC</fullName>
    </recommendedName>
    <alternativeName>
        <fullName evidence="4">Cell shape protein MreC</fullName>
    </alternativeName>
</protein>
<dbReference type="GO" id="GO:0005886">
    <property type="term" value="C:plasma membrane"/>
    <property type="evidence" value="ECO:0007669"/>
    <property type="project" value="TreeGrafter"/>
</dbReference>
<dbReference type="InterPro" id="IPR042177">
    <property type="entry name" value="Cell/Rod_1"/>
</dbReference>
<dbReference type="Gene3D" id="2.40.10.350">
    <property type="entry name" value="Rod shape-determining protein MreC, domain 2"/>
    <property type="match status" value="1"/>
</dbReference>
<feature type="domain" description="Rod shape-determining protein MreC beta-barrel core" evidence="6">
    <location>
        <begin position="111"/>
        <end position="258"/>
    </location>
</feature>
<dbReference type="InterPro" id="IPR055342">
    <property type="entry name" value="MreC_beta-barrel_core"/>
</dbReference>
<accession>A0A2T5JBT5</accession>
<evidence type="ECO:0000256" key="4">
    <source>
        <dbReference type="ARBA" id="ARBA00032089"/>
    </source>
</evidence>
<evidence type="ECO:0000259" key="6">
    <source>
        <dbReference type="Pfam" id="PF04085"/>
    </source>
</evidence>
<dbReference type="GO" id="GO:0008360">
    <property type="term" value="P:regulation of cell shape"/>
    <property type="evidence" value="ECO:0007669"/>
    <property type="project" value="UniProtKB-KW"/>
</dbReference>
<comment type="caution">
    <text evidence="7">The sequence shown here is derived from an EMBL/GenBank/DDBJ whole genome shotgun (WGS) entry which is preliminary data.</text>
</comment>
<evidence type="ECO:0000256" key="3">
    <source>
        <dbReference type="ARBA" id="ARBA00022960"/>
    </source>
</evidence>
<keyword evidence="8" id="KW-1185">Reference proteome</keyword>
<dbReference type="EMBL" id="QAOQ01000002">
    <property type="protein sequence ID" value="PTQ99219.1"/>
    <property type="molecule type" value="Genomic_DNA"/>
</dbReference>
<dbReference type="Gene3D" id="2.40.10.340">
    <property type="entry name" value="Rod shape-determining protein MreC, domain 1"/>
    <property type="match status" value="1"/>
</dbReference>
<evidence type="ECO:0000256" key="5">
    <source>
        <dbReference type="SAM" id="Phobius"/>
    </source>
</evidence>
<organism evidence="7 8">
    <name type="scientific">Mucilaginibacter yixingensis</name>
    <dbReference type="NCBI Taxonomy" id="1295612"/>
    <lineage>
        <taxon>Bacteria</taxon>
        <taxon>Pseudomonadati</taxon>
        <taxon>Bacteroidota</taxon>
        <taxon>Sphingobacteriia</taxon>
        <taxon>Sphingobacteriales</taxon>
        <taxon>Sphingobacteriaceae</taxon>
        <taxon>Mucilaginibacter</taxon>
    </lineage>
</organism>
<keyword evidence="5" id="KW-0812">Transmembrane</keyword>
<evidence type="ECO:0000313" key="8">
    <source>
        <dbReference type="Proteomes" id="UP000244168"/>
    </source>
</evidence>
<comment type="similarity">
    <text evidence="1">Belongs to the MreC family.</text>
</comment>
<feature type="transmembrane region" description="Helical" evidence="5">
    <location>
        <begin position="12"/>
        <end position="31"/>
    </location>
</feature>
<dbReference type="PANTHER" id="PTHR34138:SF1">
    <property type="entry name" value="CELL SHAPE-DETERMINING PROTEIN MREC"/>
    <property type="match status" value="1"/>
</dbReference>
<dbReference type="AlphaFoldDB" id="A0A2T5JBT5"/>
<dbReference type="OrthoDB" id="9811827at2"/>